<sequence>MPPNREAIHLYRDILRASRLFHWCNEQGEPWNAVLRRNARKEFEEARYERDPLIVAKMLVVGRQCLDESMRKFDATQRKITERVESTRTR</sequence>
<keyword evidence="3" id="KW-1185">Reference proteome</keyword>
<proteinExistence type="predicted"/>
<dbReference type="GO" id="GO:0005739">
    <property type="term" value="C:mitochondrion"/>
    <property type="evidence" value="ECO:0007669"/>
    <property type="project" value="GOC"/>
</dbReference>
<dbReference type="PANTHER" id="PTHR47484">
    <property type="entry name" value="COMPLEX 1 PROTEIN CONTAINING PROTEIN, EXPRESSED"/>
    <property type="match status" value="1"/>
</dbReference>
<evidence type="ECO:0000313" key="2">
    <source>
        <dbReference type="EMBL" id="KAJ8598180.1"/>
    </source>
</evidence>
<dbReference type="PANTHER" id="PTHR47484:SF1">
    <property type="entry name" value="COMPLEX 1 PROTEIN CONTAINING PROTEIN, EXPRESSED"/>
    <property type="match status" value="1"/>
</dbReference>
<feature type="domain" description="Complex 1 LYR protein" evidence="1">
    <location>
        <begin position="5"/>
        <end position="67"/>
    </location>
</feature>
<dbReference type="Proteomes" id="UP001230188">
    <property type="component" value="Unassembled WGS sequence"/>
</dbReference>
<gene>
    <name evidence="2" type="ORF">CTAYLR_007375</name>
</gene>
<comment type="caution">
    <text evidence="2">The sequence shown here is derived from an EMBL/GenBank/DDBJ whole genome shotgun (WGS) entry which is preliminary data.</text>
</comment>
<name>A0AAD7U5A0_9STRA</name>
<protein>
    <recommendedName>
        <fullName evidence="1">Complex 1 LYR protein domain-containing protein</fullName>
    </recommendedName>
</protein>
<dbReference type="Pfam" id="PF05347">
    <property type="entry name" value="Complex1_LYR"/>
    <property type="match status" value="1"/>
</dbReference>
<organism evidence="2 3">
    <name type="scientific">Chrysophaeum taylorii</name>
    <dbReference type="NCBI Taxonomy" id="2483200"/>
    <lineage>
        <taxon>Eukaryota</taxon>
        <taxon>Sar</taxon>
        <taxon>Stramenopiles</taxon>
        <taxon>Ochrophyta</taxon>
        <taxon>Pelagophyceae</taxon>
        <taxon>Pelagomonadales</taxon>
        <taxon>Pelagomonadaceae</taxon>
        <taxon>Chrysophaeum</taxon>
    </lineage>
</organism>
<dbReference type="InterPro" id="IPR008011">
    <property type="entry name" value="Complex1_LYR_dom"/>
</dbReference>
<evidence type="ECO:0000259" key="1">
    <source>
        <dbReference type="Pfam" id="PF05347"/>
    </source>
</evidence>
<dbReference type="AlphaFoldDB" id="A0AAD7U5A0"/>
<dbReference type="InterPro" id="IPR045298">
    <property type="entry name" value="Complex1_LYR_LYRM7"/>
</dbReference>
<accession>A0AAD7U5A0</accession>
<dbReference type="GO" id="GO:0034551">
    <property type="term" value="P:mitochondrial respiratory chain complex III assembly"/>
    <property type="evidence" value="ECO:0007669"/>
    <property type="project" value="InterPro"/>
</dbReference>
<dbReference type="EMBL" id="JAQMWT010000685">
    <property type="protein sequence ID" value="KAJ8598180.1"/>
    <property type="molecule type" value="Genomic_DNA"/>
</dbReference>
<dbReference type="CDD" id="cd20267">
    <property type="entry name" value="Complex1_LYR_LYRM7"/>
    <property type="match status" value="1"/>
</dbReference>
<reference evidence="2" key="1">
    <citation type="submission" date="2023-01" db="EMBL/GenBank/DDBJ databases">
        <title>Metagenome sequencing of chrysophaentin producing Chrysophaeum taylorii.</title>
        <authorList>
            <person name="Davison J."/>
            <person name="Bewley C."/>
        </authorList>
    </citation>
    <scope>NUCLEOTIDE SEQUENCE</scope>
    <source>
        <strain evidence="2">NIES-1699</strain>
    </source>
</reference>
<evidence type="ECO:0000313" key="3">
    <source>
        <dbReference type="Proteomes" id="UP001230188"/>
    </source>
</evidence>